<dbReference type="Proteomes" id="UP000547510">
    <property type="component" value="Unassembled WGS sequence"/>
</dbReference>
<gene>
    <name evidence="4" type="ORF">FHS29_005676</name>
</gene>
<evidence type="ECO:0000313" key="5">
    <source>
        <dbReference type="Proteomes" id="UP000547510"/>
    </source>
</evidence>
<evidence type="ECO:0000259" key="3">
    <source>
        <dbReference type="Pfam" id="PF20171"/>
    </source>
</evidence>
<accession>A0A841CUF2</accession>
<protein>
    <submittedName>
        <fullName evidence="4">Glucose-6-phosphate dehydrogenase assembly protein OpcA</fullName>
    </submittedName>
</protein>
<dbReference type="InterPro" id="IPR046802">
    <property type="entry name" value="OpcA_G6PD_C"/>
</dbReference>
<feature type="compositionally biased region" description="Low complexity" evidence="1">
    <location>
        <begin position="312"/>
        <end position="339"/>
    </location>
</feature>
<evidence type="ECO:0000313" key="4">
    <source>
        <dbReference type="EMBL" id="MBB5959056.1"/>
    </source>
</evidence>
<keyword evidence="5" id="KW-1185">Reference proteome</keyword>
<evidence type="ECO:0000259" key="2">
    <source>
        <dbReference type="Pfam" id="PF10128"/>
    </source>
</evidence>
<dbReference type="NCBIfam" id="TIGR00534">
    <property type="entry name" value="OpcA"/>
    <property type="match status" value="1"/>
</dbReference>
<dbReference type="RefSeq" id="WP_184695610.1">
    <property type="nucleotide sequence ID" value="NZ_JACHJN010000010.1"/>
</dbReference>
<feature type="domain" description="Glucose-6-phosphate dehydrogenase assembly protein OpcA N-terminal" evidence="2">
    <location>
        <begin position="52"/>
        <end position="161"/>
    </location>
</feature>
<organism evidence="4 5">
    <name type="scientific">Saccharothrix tamanrassetensis</name>
    <dbReference type="NCBI Taxonomy" id="1051531"/>
    <lineage>
        <taxon>Bacteria</taxon>
        <taxon>Bacillati</taxon>
        <taxon>Actinomycetota</taxon>
        <taxon>Actinomycetes</taxon>
        <taxon>Pseudonocardiales</taxon>
        <taxon>Pseudonocardiaceae</taxon>
        <taxon>Saccharothrix</taxon>
    </lineage>
</organism>
<feature type="region of interest" description="Disordered" evidence="1">
    <location>
        <begin position="305"/>
        <end position="451"/>
    </location>
</feature>
<dbReference type="EMBL" id="JACHJN010000010">
    <property type="protein sequence ID" value="MBB5959056.1"/>
    <property type="molecule type" value="Genomic_DNA"/>
</dbReference>
<name>A0A841CUF2_9PSEU</name>
<dbReference type="InterPro" id="IPR004555">
    <property type="entry name" value="G6PDH_assembly_OpcA"/>
</dbReference>
<dbReference type="PANTHER" id="PTHR38658:SF1">
    <property type="entry name" value="OXPP CYCLE PROTEIN OPCA-RELATED"/>
    <property type="match status" value="1"/>
</dbReference>
<dbReference type="Pfam" id="PF10128">
    <property type="entry name" value="OpcA_G6PD_assem"/>
    <property type="match status" value="1"/>
</dbReference>
<sequence>MIIDLPSTTTSQVNTKLVQLREEGGAVTLGRVLTLVIVTDDGAKTEVAVDAANAASREHPCRVIVVARGARKAAPRLDAQIRVGGDAGASEVIVLRLYGELANEGASCVVPLLLPDTPVVAWWPHEAPAVPAQDPIGQLAQRRITDAAAEKNPIKALDQRKSGYTPGDTDLAWTRLTLWRAMLASAFDLPPYERVTDAEVGGEADSPSTDLLAAWLAGALKVPVKRSKAARGVGIVDVRLVRRSGVVELVRPDGKVGTLSQPGQPERRVALQRRDLRDCLAEELRRLDPDEVYELALKSLGKVVRGRTPTKASAVRKPAAAKAAPSAAATAAPSVAGKADASGPGGKAGPSQAGGKAGSSEAGGKAPASEAGGKAASATGGKAGTPAAAKAAPPAAGKAGSPAKGKNSSSAAKVKGSSAAGRADTSAAGKAGEGKAAGNGEVARSRARAKA</sequence>
<proteinExistence type="predicted"/>
<dbReference type="InterPro" id="IPR046801">
    <property type="entry name" value="OpcA_G6PD_N"/>
</dbReference>
<comment type="caution">
    <text evidence="4">The sequence shown here is derived from an EMBL/GenBank/DDBJ whole genome shotgun (WGS) entry which is preliminary data.</text>
</comment>
<reference evidence="4 5" key="1">
    <citation type="submission" date="2020-08" db="EMBL/GenBank/DDBJ databases">
        <title>Genomic Encyclopedia of Type Strains, Phase III (KMG-III): the genomes of soil and plant-associated and newly described type strains.</title>
        <authorList>
            <person name="Whitman W."/>
        </authorList>
    </citation>
    <scope>NUCLEOTIDE SEQUENCE [LARGE SCALE GENOMIC DNA]</scope>
    <source>
        <strain evidence="4 5">CECT 8640</strain>
    </source>
</reference>
<evidence type="ECO:0000256" key="1">
    <source>
        <dbReference type="SAM" id="MobiDB-lite"/>
    </source>
</evidence>
<dbReference type="AlphaFoldDB" id="A0A841CUF2"/>
<feature type="domain" description="Glucose-6-phosphate dehydrogenase assembly protein OpcA C-terminal" evidence="3">
    <location>
        <begin position="166"/>
        <end position="297"/>
    </location>
</feature>
<dbReference type="Pfam" id="PF20171">
    <property type="entry name" value="OpcA_G6PD_C"/>
    <property type="match status" value="1"/>
</dbReference>
<feature type="compositionally biased region" description="Low complexity" evidence="1">
    <location>
        <begin position="358"/>
        <end position="441"/>
    </location>
</feature>
<dbReference type="PANTHER" id="PTHR38658">
    <property type="entry name" value="OXPP CYCLE PROTEIN OPCA-RELATED"/>
    <property type="match status" value="1"/>
</dbReference>